<dbReference type="RefSeq" id="XP_030050516.1">
    <property type="nucleotide sequence ID" value="XM_030194656.1"/>
</dbReference>
<dbReference type="Proteomes" id="UP000515156">
    <property type="component" value="Chromosome 3"/>
</dbReference>
<evidence type="ECO:0000256" key="1">
    <source>
        <dbReference type="SAM" id="Coils"/>
    </source>
</evidence>
<reference evidence="4" key="1">
    <citation type="submission" date="2025-08" db="UniProtKB">
        <authorList>
            <consortium name="RefSeq"/>
        </authorList>
    </citation>
    <scope>IDENTIFICATION</scope>
</reference>
<feature type="coiled-coil region" evidence="1">
    <location>
        <begin position="206"/>
        <end position="281"/>
    </location>
</feature>
<feature type="region of interest" description="Disordered" evidence="2">
    <location>
        <begin position="1"/>
        <end position="24"/>
    </location>
</feature>
<gene>
    <name evidence="4" type="primary">LOC115464256</name>
</gene>
<dbReference type="KEGG" id="muo:115464256"/>
<dbReference type="GeneID" id="115464256"/>
<dbReference type="AlphaFoldDB" id="A0A6P7XB29"/>
<name>A0A6P7XB29_9AMPH</name>
<accession>A0A6P7XB29</accession>
<evidence type="ECO:0000256" key="2">
    <source>
        <dbReference type="SAM" id="MobiDB-lite"/>
    </source>
</evidence>
<sequence length="302" mass="35321">MSCSKLKPQSKLSDPLEPVKQSSSVSIMKIRRNNSETLPCVSGVSLGPHNFKPPSNLVANKMRAIHDKNEKTMIHKSIQVGIDDKVFLVQIKELQKENRQLQGTIKEKDDAMSNLVEIIQDRNEEYTKAIETEKSNHELTKEQVKECQNIIEEKVQLLNDSTTYYETLMEDLQTQYQEAVDTVKKHSHLEIRQRDDKLVRLKQQIADMFKEKSWEHQQQLDELKNELTRMTEETEVLRTKLKTENLPKQQCPNCRHLTSKLEEKAISLKLKERTIEELQASCRRKIEMKEHQDPSDQKTVQF</sequence>
<keyword evidence="1" id="KW-0175">Coiled coil</keyword>
<feature type="coiled-coil region" evidence="1">
    <location>
        <begin position="91"/>
        <end position="136"/>
    </location>
</feature>
<dbReference type="InParanoid" id="A0A6P7XB29"/>
<dbReference type="OrthoDB" id="8799554at2759"/>
<protein>
    <submittedName>
        <fullName evidence="4">Uncharacterized protein At4g38062-like isoform X1</fullName>
    </submittedName>
</protein>
<evidence type="ECO:0000313" key="4">
    <source>
        <dbReference type="RefSeq" id="XP_030050516.1"/>
    </source>
</evidence>
<keyword evidence="3" id="KW-1185">Reference proteome</keyword>
<evidence type="ECO:0000313" key="3">
    <source>
        <dbReference type="Proteomes" id="UP000515156"/>
    </source>
</evidence>
<organism evidence="3 4">
    <name type="scientific">Microcaecilia unicolor</name>
    <dbReference type="NCBI Taxonomy" id="1415580"/>
    <lineage>
        <taxon>Eukaryota</taxon>
        <taxon>Metazoa</taxon>
        <taxon>Chordata</taxon>
        <taxon>Craniata</taxon>
        <taxon>Vertebrata</taxon>
        <taxon>Euteleostomi</taxon>
        <taxon>Amphibia</taxon>
        <taxon>Gymnophiona</taxon>
        <taxon>Siphonopidae</taxon>
        <taxon>Microcaecilia</taxon>
    </lineage>
</organism>
<proteinExistence type="predicted"/>